<sequence length="432" mass="46681">MRRKSVLIPLFLLLALLALAACGGGGTEEAAETGGETTTEEQAQQPSGEETGGIQIPEPVEGKFNVAFVYVGPIGDGGWTYAHNEGRLYIEEALGDAVHTAYLESVPEGADAERVIRQLARKGFNAIFTTSFGYMDATEAVAEEFPDVYFVHVSGFKKNDTNFANLFGAMEDMKYLAGMIAGARAKADGSNRVGYVAPFPIAEVIRLGNAIALGMRETCPECVLDVRWIFTWFDPDKEREAAESMLDAGASVIITGADTPGPVQAAGARGLWGIAYDSRNACDAAPEHCLTVPYWNWGPVYADFVKQMMEGTWKPDDYYFDADSGIVGLYGFMEGQTPQPGVPEDVIPLVRETLDKMLKGEMTRFDIFTGPIYDNKGNLVVPEGVTLTQEDLEGLDAATIEANGLDREPCTICMNWLAEGFVPDAEIPGGGE</sequence>
<dbReference type="EMBL" id="BBZA01000127">
    <property type="protein sequence ID" value="GAP63242.1"/>
    <property type="molecule type" value="Genomic_DNA"/>
</dbReference>
<dbReference type="Proteomes" id="UP000037784">
    <property type="component" value="Unassembled WGS sequence"/>
</dbReference>
<name>A0A0M8K931_9CHLR</name>
<dbReference type="PROSITE" id="PS51257">
    <property type="entry name" value="PROKAR_LIPOPROTEIN"/>
    <property type="match status" value="1"/>
</dbReference>
<dbReference type="PATRIC" id="fig|872965.6.peg.2573"/>
<proteinExistence type="predicted"/>
<evidence type="ECO:0000313" key="7">
    <source>
        <dbReference type="Proteomes" id="UP000037784"/>
    </source>
</evidence>
<dbReference type="Proteomes" id="UP000050502">
    <property type="component" value="Unassembled WGS sequence"/>
</dbReference>
<protein>
    <submittedName>
        <fullName evidence="5 6">Membrane protein</fullName>
    </submittedName>
</protein>
<reference evidence="7" key="3">
    <citation type="submission" date="2015-08" db="EMBL/GenBank/DDBJ databases">
        <title>Draft Genome Sequence of a Heterotrophic Facultative Anaerobic Bacterium Ardenticatena maritima Strain 110S.</title>
        <authorList>
            <person name="Kawaichi S."/>
            <person name="Yoshida T."/>
            <person name="Sako Y."/>
            <person name="Nakamura R."/>
        </authorList>
    </citation>
    <scope>NUCLEOTIDE SEQUENCE [LARGE SCALE GENOMIC DNA]</scope>
    <source>
        <strain evidence="7">110S</strain>
    </source>
</reference>
<dbReference type="InParanoid" id="A0A0M8K931"/>
<feature type="signal peptide" evidence="3">
    <location>
        <begin position="1"/>
        <end position="20"/>
    </location>
</feature>
<organism evidence="5 7">
    <name type="scientific">Ardenticatena maritima</name>
    <dbReference type="NCBI Taxonomy" id="872965"/>
    <lineage>
        <taxon>Bacteria</taxon>
        <taxon>Bacillati</taxon>
        <taxon>Chloroflexota</taxon>
        <taxon>Ardenticatenia</taxon>
        <taxon>Ardenticatenales</taxon>
        <taxon>Ardenticatenaceae</taxon>
        <taxon>Ardenticatena</taxon>
    </lineage>
</organism>
<reference evidence="6 8" key="2">
    <citation type="submission" date="2015-07" db="EMBL/GenBank/DDBJ databases">
        <title>Whole genome sequence of Ardenticatena maritima DSM 23922.</title>
        <authorList>
            <person name="Hemp J."/>
            <person name="Ward L.M."/>
            <person name="Pace L.A."/>
            <person name="Fischer W.W."/>
        </authorList>
    </citation>
    <scope>NUCLEOTIDE SEQUENCE [LARGE SCALE GENOMIC DNA]</scope>
    <source>
        <strain evidence="6 8">110S</strain>
    </source>
</reference>
<feature type="chain" id="PRO_5007418263" evidence="3">
    <location>
        <begin position="21"/>
        <end position="432"/>
    </location>
</feature>
<feature type="region of interest" description="Disordered" evidence="2">
    <location>
        <begin position="27"/>
        <end position="56"/>
    </location>
</feature>
<dbReference type="Pfam" id="PF02608">
    <property type="entry name" value="Bmp"/>
    <property type="match status" value="1"/>
</dbReference>
<evidence type="ECO:0000259" key="4">
    <source>
        <dbReference type="Pfam" id="PF02608"/>
    </source>
</evidence>
<keyword evidence="7" id="KW-1185">Reference proteome</keyword>
<dbReference type="Gene3D" id="3.40.50.2300">
    <property type="match status" value="2"/>
</dbReference>
<reference evidence="5 7" key="1">
    <citation type="journal article" date="2015" name="Genome Announc.">
        <title>Draft Genome Sequence of a Heterotrophic Facultative Anaerobic Thermophilic Bacterium, Ardenticatena maritima Strain 110ST.</title>
        <authorList>
            <person name="Kawaichi S."/>
            <person name="Yoshida T."/>
            <person name="Sako Y."/>
            <person name="Nakamura R."/>
        </authorList>
    </citation>
    <scope>NUCLEOTIDE SEQUENCE [LARGE SCALE GENOMIC DNA]</scope>
    <source>
        <strain evidence="5 7">110S</strain>
    </source>
</reference>
<keyword evidence="1 3" id="KW-0732">Signal</keyword>
<evidence type="ECO:0000313" key="6">
    <source>
        <dbReference type="EMBL" id="KPL86506.1"/>
    </source>
</evidence>
<dbReference type="InterPro" id="IPR052910">
    <property type="entry name" value="ABC-Purine-Binding"/>
</dbReference>
<dbReference type="GO" id="GO:0005886">
    <property type="term" value="C:plasma membrane"/>
    <property type="evidence" value="ECO:0007669"/>
    <property type="project" value="InterPro"/>
</dbReference>
<feature type="domain" description="ABC transporter substrate-binding protein PnrA-like" evidence="4">
    <location>
        <begin position="65"/>
        <end position="339"/>
    </location>
</feature>
<dbReference type="InterPro" id="IPR003760">
    <property type="entry name" value="PnrA-like"/>
</dbReference>
<dbReference type="OrthoDB" id="9769871at2"/>
<dbReference type="PANTHER" id="PTHR43208">
    <property type="entry name" value="ABC TRANSPORTER SUBSTRATE-BINDING PROTEIN"/>
    <property type="match status" value="1"/>
</dbReference>
<feature type="compositionally biased region" description="Low complexity" evidence="2">
    <location>
        <begin position="32"/>
        <end position="41"/>
    </location>
</feature>
<comment type="caution">
    <text evidence="5">The sequence shown here is derived from an EMBL/GenBank/DDBJ whole genome shotgun (WGS) entry which is preliminary data.</text>
</comment>
<evidence type="ECO:0000313" key="8">
    <source>
        <dbReference type="Proteomes" id="UP000050502"/>
    </source>
</evidence>
<dbReference type="CDD" id="cd19963">
    <property type="entry name" value="PBP1_BMP-like"/>
    <property type="match status" value="1"/>
</dbReference>
<dbReference type="STRING" id="872965.SE16_14615"/>
<evidence type="ECO:0000313" key="5">
    <source>
        <dbReference type="EMBL" id="GAP63242.1"/>
    </source>
</evidence>
<gene>
    <name evidence="5" type="primary">bmpA</name>
    <name evidence="5" type="ORF">ARMA_1665</name>
    <name evidence="6" type="ORF">SE16_14615</name>
</gene>
<accession>A0A0M8K931</accession>
<dbReference type="RefSeq" id="WP_082374251.1">
    <property type="nucleotide sequence ID" value="NZ_BBZA01000127.1"/>
</dbReference>
<evidence type="ECO:0000256" key="1">
    <source>
        <dbReference type="ARBA" id="ARBA00022729"/>
    </source>
</evidence>
<dbReference type="EMBL" id="LGKN01000009">
    <property type="protein sequence ID" value="KPL86506.1"/>
    <property type="molecule type" value="Genomic_DNA"/>
</dbReference>
<evidence type="ECO:0000256" key="2">
    <source>
        <dbReference type="SAM" id="MobiDB-lite"/>
    </source>
</evidence>
<evidence type="ECO:0000256" key="3">
    <source>
        <dbReference type="SAM" id="SignalP"/>
    </source>
</evidence>
<dbReference type="PANTHER" id="PTHR43208:SF1">
    <property type="entry name" value="ABC TRANSPORTER SUBSTRATE-BINDING PROTEIN"/>
    <property type="match status" value="1"/>
</dbReference>
<dbReference type="AlphaFoldDB" id="A0A0M8K931"/>